<sequence length="131" mass="14769">MDLFHQHFGKPLSSSVDSMLGIEDDQTSSMLYFLDKNERNETSDYIMVLTLLKLEDHFSAHIPTPTDPTCAVTIPQYSKDYVSAQMRSVHHVLTLLWLKSGLEESHQALFTPARPTEQEVPASPPPVPTIM</sequence>
<reference evidence="2" key="2">
    <citation type="submission" date="2025-08" db="UniProtKB">
        <authorList>
            <consortium name="Ensembl"/>
        </authorList>
    </citation>
    <scope>IDENTIFICATION</scope>
</reference>
<dbReference type="InParanoid" id="H2YVC5"/>
<name>H2YVC5_CIOSA</name>
<keyword evidence="3" id="KW-1185">Reference proteome</keyword>
<reference evidence="2" key="3">
    <citation type="submission" date="2025-09" db="UniProtKB">
        <authorList>
            <consortium name="Ensembl"/>
        </authorList>
    </citation>
    <scope>IDENTIFICATION</scope>
</reference>
<dbReference type="Ensembl" id="ENSCSAVT00000009402.1">
    <property type="protein sequence ID" value="ENSCSAVP00000009285.1"/>
    <property type="gene ID" value="ENSCSAVG00000005475.1"/>
</dbReference>
<feature type="region of interest" description="Disordered" evidence="1">
    <location>
        <begin position="112"/>
        <end position="131"/>
    </location>
</feature>
<dbReference type="GeneTree" id="ENSGT00530000068380"/>
<reference evidence="3" key="1">
    <citation type="submission" date="2003-08" db="EMBL/GenBank/DDBJ databases">
        <authorList>
            <person name="Birren B."/>
            <person name="Nusbaum C."/>
            <person name="Abebe A."/>
            <person name="Abouelleil A."/>
            <person name="Adekoya E."/>
            <person name="Ait-zahra M."/>
            <person name="Allen N."/>
            <person name="Allen T."/>
            <person name="An P."/>
            <person name="Anderson M."/>
            <person name="Anderson S."/>
            <person name="Arachchi H."/>
            <person name="Armbruster J."/>
            <person name="Bachantsang P."/>
            <person name="Baldwin J."/>
            <person name="Barry A."/>
            <person name="Bayul T."/>
            <person name="Blitshsteyn B."/>
            <person name="Bloom T."/>
            <person name="Blye J."/>
            <person name="Boguslavskiy L."/>
            <person name="Borowsky M."/>
            <person name="Boukhgalter B."/>
            <person name="Brunache A."/>
            <person name="Butler J."/>
            <person name="Calixte N."/>
            <person name="Calvo S."/>
            <person name="Camarata J."/>
            <person name="Campo K."/>
            <person name="Chang J."/>
            <person name="Cheshatsang Y."/>
            <person name="Citroen M."/>
            <person name="Collymore A."/>
            <person name="Considine T."/>
            <person name="Cook A."/>
            <person name="Cooke P."/>
            <person name="Corum B."/>
            <person name="Cuomo C."/>
            <person name="David R."/>
            <person name="Dawoe T."/>
            <person name="Degray S."/>
            <person name="Dodge S."/>
            <person name="Dooley K."/>
            <person name="Dorje P."/>
            <person name="Dorjee K."/>
            <person name="Dorris L."/>
            <person name="Duffey N."/>
            <person name="Dupes A."/>
            <person name="Elkins T."/>
            <person name="Engels R."/>
            <person name="Erickson J."/>
            <person name="Farina A."/>
            <person name="Faro S."/>
            <person name="Ferreira P."/>
            <person name="Fischer H."/>
            <person name="Fitzgerald M."/>
            <person name="Foley K."/>
            <person name="Gage D."/>
            <person name="Galagan J."/>
            <person name="Gearin G."/>
            <person name="Gnerre S."/>
            <person name="Gnirke A."/>
            <person name="Goyette A."/>
            <person name="Graham J."/>
            <person name="Grandbois E."/>
            <person name="Gyaltsen K."/>
            <person name="Hafez N."/>
            <person name="Hagopian D."/>
            <person name="Hagos B."/>
            <person name="Hall J."/>
            <person name="Hatcher B."/>
            <person name="Heller A."/>
            <person name="Higgins H."/>
            <person name="Honan T."/>
            <person name="Horn A."/>
            <person name="Houde N."/>
            <person name="Hughes L."/>
            <person name="Hulme W."/>
            <person name="Husby E."/>
            <person name="Iliev I."/>
            <person name="Jaffe D."/>
            <person name="Jones C."/>
            <person name="Kamal M."/>
            <person name="Kamat A."/>
            <person name="Kamvysselis M."/>
            <person name="Karlsson E."/>
            <person name="Kells C."/>
            <person name="Kieu A."/>
            <person name="Kisner P."/>
            <person name="Kodira C."/>
            <person name="Kulbokas E."/>
            <person name="Labutti K."/>
            <person name="Lama D."/>
            <person name="Landers T."/>
            <person name="Leger J."/>
            <person name="Levine S."/>
            <person name="Lewis D."/>
            <person name="Lewis T."/>
            <person name="Lindblad-toh K."/>
            <person name="Liu X."/>
            <person name="Lokyitsang T."/>
            <person name="Lokyitsang Y."/>
            <person name="Lucien O."/>
            <person name="Lui A."/>
            <person name="Ma L.J."/>
            <person name="Mabbitt R."/>
            <person name="Macdonald J."/>
            <person name="Maclean C."/>
            <person name="Major J."/>
            <person name="Manning J."/>
            <person name="Marabella R."/>
            <person name="Maru K."/>
            <person name="Matthews C."/>
            <person name="Mauceli E."/>
            <person name="Mccarthy M."/>
            <person name="Mcdonough S."/>
            <person name="Mcghee T."/>
            <person name="Meldrim J."/>
            <person name="Meneus L."/>
            <person name="Mesirov J."/>
            <person name="Mihalev A."/>
            <person name="Mihova T."/>
            <person name="Mikkelsen T."/>
            <person name="Mlenga V."/>
            <person name="Moru K."/>
            <person name="Mozes J."/>
            <person name="Mulrain L."/>
            <person name="Munson G."/>
            <person name="Naylor J."/>
            <person name="Newes C."/>
            <person name="Nguyen C."/>
            <person name="Nguyen N."/>
            <person name="Nguyen T."/>
            <person name="Nicol R."/>
            <person name="Nielsen C."/>
            <person name="Nizzari M."/>
            <person name="Norbu C."/>
            <person name="Norbu N."/>
            <person name="O'donnell P."/>
            <person name="Okoawo O."/>
            <person name="O'leary S."/>
            <person name="Omotosho B."/>
            <person name="O'neill K."/>
            <person name="Osman S."/>
            <person name="Parker S."/>
            <person name="Perrin D."/>
            <person name="Phunkhang P."/>
            <person name="Piqani B."/>
            <person name="Purcell S."/>
            <person name="Rachupka T."/>
            <person name="Ramasamy U."/>
            <person name="Rameau R."/>
            <person name="Ray V."/>
            <person name="Raymond C."/>
            <person name="Retta R."/>
            <person name="Richardson S."/>
            <person name="Rise C."/>
            <person name="Rodriguez J."/>
            <person name="Rogers J."/>
            <person name="Rogov P."/>
            <person name="Rutman M."/>
            <person name="Schupbach R."/>
            <person name="Seaman C."/>
            <person name="Settipalli S."/>
            <person name="Sharpe T."/>
            <person name="Sheridan J."/>
            <person name="Sherpa N."/>
            <person name="Shi J."/>
            <person name="Smirnov S."/>
            <person name="Smith C."/>
            <person name="Sougnez C."/>
            <person name="Spencer B."/>
            <person name="Stalker J."/>
            <person name="Stange-thomann N."/>
            <person name="Stavropoulos S."/>
            <person name="Stetson K."/>
            <person name="Stone C."/>
            <person name="Stone S."/>
            <person name="Stubbs M."/>
            <person name="Talamas J."/>
            <person name="Tchuinga P."/>
            <person name="Tenzing P."/>
            <person name="Tesfaye S."/>
            <person name="Theodore J."/>
            <person name="Thoulutsang Y."/>
            <person name="Topham K."/>
            <person name="Towey S."/>
            <person name="Tsamla T."/>
            <person name="Tsomo N."/>
            <person name="Vallee D."/>
            <person name="Vassiliev H."/>
            <person name="Venkataraman V."/>
            <person name="Vinson J."/>
            <person name="Vo A."/>
            <person name="Wade C."/>
            <person name="Wang S."/>
            <person name="Wangchuk T."/>
            <person name="Wangdi T."/>
            <person name="Whittaker C."/>
            <person name="Wilkinson J."/>
            <person name="Wu Y."/>
            <person name="Wyman D."/>
            <person name="Yadav S."/>
            <person name="Yang S."/>
            <person name="Yang X."/>
            <person name="Yeager S."/>
            <person name="Yee E."/>
            <person name="Young G."/>
            <person name="Zainoun J."/>
            <person name="Zembeck L."/>
            <person name="Zimmer A."/>
            <person name="Zody M."/>
            <person name="Lander E."/>
        </authorList>
    </citation>
    <scope>NUCLEOTIDE SEQUENCE [LARGE SCALE GENOMIC DNA]</scope>
</reference>
<organism evidence="2 3">
    <name type="scientific">Ciona savignyi</name>
    <name type="common">Pacific transparent sea squirt</name>
    <dbReference type="NCBI Taxonomy" id="51511"/>
    <lineage>
        <taxon>Eukaryota</taxon>
        <taxon>Metazoa</taxon>
        <taxon>Chordata</taxon>
        <taxon>Tunicata</taxon>
        <taxon>Ascidiacea</taxon>
        <taxon>Phlebobranchia</taxon>
        <taxon>Cionidae</taxon>
        <taxon>Ciona</taxon>
    </lineage>
</organism>
<proteinExistence type="predicted"/>
<dbReference type="HOGENOM" id="CLU_1926845_0_0_1"/>
<feature type="compositionally biased region" description="Pro residues" evidence="1">
    <location>
        <begin position="122"/>
        <end position="131"/>
    </location>
</feature>
<evidence type="ECO:0000313" key="3">
    <source>
        <dbReference type="Proteomes" id="UP000007875"/>
    </source>
</evidence>
<dbReference type="Proteomes" id="UP000007875">
    <property type="component" value="Unassembled WGS sequence"/>
</dbReference>
<accession>H2YVC5</accession>
<dbReference type="AlphaFoldDB" id="H2YVC5"/>
<protein>
    <submittedName>
        <fullName evidence="2">Uncharacterized protein</fullName>
    </submittedName>
</protein>
<evidence type="ECO:0000313" key="2">
    <source>
        <dbReference type="Ensembl" id="ENSCSAVP00000009285.1"/>
    </source>
</evidence>
<evidence type="ECO:0000256" key="1">
    <source>
        <dbReference type="SAM" id="MobiDB-lite"/>
    </source>
</evidence>